<organism evidence="7 8">
    <name type="scientific">Herbaspirillum chlorophenolicum</name>
    <dbReference type="NCBI Taxonomy" id="211589"/>
    <lineage>
        <taxon>Bacteria</taxon>
        <taxon>Pseudomonadati</taxon>
        <taxon>Pseudomonadota</taxon>
        <taxon>Betaproteobacteria</taxon>
        <taxon>Burkholderiales</taxon>
        <taxon>Oxalobacteraceae</taxon>
        <taxon>Herbaspirillum</taxon>
    </lineage>
</organism>
<dbReference type="EC" id="3.1.-.-" evidence="6"/>
<dbReference type="Pfam" id="PF03852">
    <property type="entry name" value="Vsr"/>
    <property type="match status" value="1"/>
</dbReference>
<keyword evidence="5 6" id="KW-0234">DNA repair</keyword>
<dbReference type="CDD" id="cd00221">
    <property type="entry name" value="Vsr"/>
    <property type="match status" value="1"/>
</dbReference>
<comment type="similarity">
    <text evidence="6">Belongs to the vsr family.</text>
</comment>
<keyword evidence="1 6" id="KW-0540">Nuclease</keyword>
<evidence type="ECO:0000313" key="7">
    <source>
        <dbReference type="EMBL" id="MFJ3047281.1"/>
    </source>
</evidence>
<comment type="caution">
    <text evidence="7">The sequence shown here is derived from an EMBL/GenBank/DDBJ whole genome shotgun (WGS) entry which is preliminary data.</text>
</comment>
<comment type="function">
    <text evidence="6">May nick specific sequences that contain T:G mispairs resulting from m5C-deamination.</text>
</comment>
<dbReference type="RefSeq" id="WP_402701835.1">
    <property type="nucleotide sequence ID" value="NZ_JBIUZV010000009.1"/>
</dbReference>
<evidence type="ECO:0000256" key="4">
    <source>
        <dbReference type="ARBA" id="ARBA00022801"/>
    </source>
</evidence>
<dbReference type="GO" id="GO:0004519">
    <property type="term" value="F:endonuclease activity"/>
    <property type="evidence" value="ECO:0007669"/>
    <property type="project" value="UniProtKB-KW"/>
</dbReference>
<dbReference type="EMBL" id="JBIUZV010000009">
    <property type="protein sequence ID" value="MFJ3047281.1"/>
    <property type="molecule type" value="Genomic_DNA"/>
</dbReference>
<sequence>MDTLTSAERSIRMGRIKGKNTKPEMFVRRLIHGMGYRYRLHVRHLPGRPDLVFKGRRKIIFVHGCFWHRHSDCHLARLPKSRLDFWKPKLEQNKARDEIVKRELQSQGWSVLIVWECELSDQERLANRIQDFLTDNK</sequence>
<keyword evidence="4 6" id="KW-0378">Hydrolase</keyword>
<keyword evidence="3 6" id="KW-0227">DNA damage</keyword>
<evidence type="ECO:0000256" key="6">
    <source>
        <dbReference type="PIRNR" id="PIRNR018267"/>
    </source>
</evidence>
<evidence type="ECO:0000256" key="5">
    <source>
        <dbReference type="ARBA" id="ARBA00023204"/>
    </source>
</evidence>
<evidence type="ECO:0000256" key="3">
    <source>
        <dbReference type="ARBA" id="ARBA00022763"/>
    </source>
</evidence>
<dbReference type="Gene3D" id="3.40.960.10">
    <property type="entry name" value="VSR Endonuclease"/>
    <property type="match status" value="1"/>
</dbReference>
<keyword evidence="8" id="KW-1185">Reference proteome</keyword>
<reference evidence="7 8" key="1">
    <citation type="submission" date="2024-10" db="EMBL/GenBank/DDBJ databases">
        <title>The Natural Products Discovery Center: Release of the First 8490 Sequenced Strains for Exploring Actinobacteria Biosynthetic Diversity.</title>
        <authorList>
            <person name="Kalkreuter E."/>
            <person name="Kautsar S.A."/>
            <person name="Yang D."/>
            <person name="Bader C.D."/>
            <person name="Teijaro C.N."/>
            <person name="Fluegel L."/>
            <person name="Davis C.M."/>
            <person name="Simpson J.R."/>
            <person name="Lauterbach L."/>
            <person name="Steele A.D."/>
            <person name="Gui C."/>
            <person name="Meng S."/>
            <person name="Li G."/>
            <person name="Viehrig K."/>
            <person name="Ye F."/>
            <person name="Su P."/>
            <person name="Kiefer A.F."/>
            <person name="Nichols A."/>
            <person name="Cepeda A.J."/>
            <person name="Yan W."/>
            <person name="Fan B."/>
            <person name="Jiang Y."/>
            <person name="Adhikari A."/>
            <person name="Zheng C.-J."/>
            <person name="Schuster L."/>
            <person name="Cowan T.M."/>
            <person name="Smanski M.J."/>
            <person name="Chevrette M.G."/>
            <person name="De Carvalho L.P.S."/>
            <person name="Shen B."/>
        </authorList>
    </citation>
    <scope>NUCLEOTIDE SEQUENCE [LARGE SCALE GENOMIC DNA]</scope>
    <source>
        <strain evidence="7 8">NPDC087045</strain>
    </source>
</reference>
<dbReference type="Proteomes" id="UP001617427">
    <property type="component" value="Unassembled WGS sequence"/>
</dbReference>
<evidence type="ECO:0000256" key="1">
    <source>
        <dbReference type="ARBA" id="ARBA00022722"/>
    </source>
</evidence>
<keyword evidence="2 6" id="KW-0255">Endonuclease</keyword>
<gene>
    <name evidence="7" type="ORF">ACIPEN_15745</name>
</gene>
<dbReference type="InterPro" id="IPR004603">
    <property type="entry name" value="DNA_mismatch_endonuc_vsr"/>
</dbReference>
<dbReference type="NCBIfam" id="TIGR00632">
    <property type="entry name" value="vsr"/>
    <property type="match status" value="1"/>
</dbReference>
<name>A0ABW8F1V9_9BURK</name>
<accession>A0ABW8F1V9</accession>
<evidence type="ECO:0000313" key="8">
    <source>
        <dbReference type="Proteomes" id="UP001617427"/>
    </source>
</evidence>
<proteinExistence type="inferred from homology"/>
<evidence type="ECO:0000256" key="2">
    <source>
        <dbReference type="ARBA" id="ARBA00022759"/>
    </source>
</evidence>
<dbReference type="SUPFAM" id="SSF52980">
    <property type="entry name" value="Restriction endonuclease-like"/>
    <property type="match status" value="1"/>
</dbReference>
<dbReference type="InterPro" id="IPR011335">
    <property type="entry name" value="Restrct_endonuc-II-like"/>
</dbReference>
<protein>
    <recommendedName>
        <fullName evidence="6">Very short patch repair endonuclease</fullName>
        <ecNumber evidence="6">3.1.-.-</ecNumber>
    </recommendedName>
</protein>
<dbReference type="PIRSF" id="PIRSF018267">
    <property type="entry name" value="VSR_endonuc"/>
    <property type="match status" value="1"/>
</dbReference>